<dbReference type="PANTHER" id="PTHR43682">
    <property type="entry name" value="LACTATE UTILIZATION PROTEIN C"/>
    <property type="match status" value="1"/>
</dbReference>
<evidence type="ECO:0000313" key="2">
    <source>
        <dbReference type="EMBL" id="SMA35240.1"/>
    </source>
</evidence>
<dbReference type="Gene3D" id="3.40.50.10420">
    <property type="entry name" value="NagB/RpiA/CoA transferase-like"/>
    <property type="match status" value="1"/>
</dbReference>
<dbReference type="PANTHER" id="PTHR43682:SF1">
    <property type="entry name" value="LACTATE UTILIZATION PROTEIN C"/>
    <property type="match status" value="1"/>
</dbReference>
<feature type="domain" description="LUD" evidence="1">
    <location>
        <begin position="44"/>
        <end position="217"/>
    </location>
</feature>
<dbReference type="InterPro" id="IPR003741">
    <property type="entry name" value="LUD_dom"/>
</dbReference>
<reference evidence="2 3" key="1">
    <citation type="submission" date="2017-03" db="EMBL/GenBank/DDBJ databases">
        <authorList>
            <person name="Afonso C.L."/>
            <person name="Miller P.J."/>
            <person name="Scott M.A."/>
            <person name="Spackman E."/>
            <person name="Goraichik I."/>
            <person name="Dimitrov K.M."/>
            <person name="Suarez D.L."/>
            <person name="Swayne D.E."/>
        </authorList>
    </citation>
    <scope>NUCLEOTIDE SEQUENCE [LARGE SCALE GENOMIC DNA]</scope>
    <source>
        <strain evidence="2">SB41UT1</strain>
    </source>
</reference>
<evidence type="ECO:0000313" key="3">
    <source>
        <dbReference type="Proteomes" id="UP000196573"/>
    </source>
</evidence>
<dbReference type="RefSeq" id="WP_087106552.1">
    <property type="nucleotide sequence ID" value="NZ_CBCSCN010000004.1"/>
</dbReference>
<sequence>MSTSIQARSNILSRLRSAQTSPLTVADDIGSAQLPERSRAEKVSRLVELMRAVKTEVHLATDEQWPQLLTDTLTAKGITSLLVSSRKETGKRLTEIEDELELIDVPDNPLSLKDDLFSSIPASLTTCRCGIAETGTLVLWPDHDEPRAMSLVPPVHCVLLKEQDIANTLADIIRVEEWAGQMPTNALLISGPSKTADIARILAYGAHGPRELVVMLVQEQEGQ</sequence>
<organism evidence="2 3">
    <name type="scientific">Parendozoicomonas haliclonae</name>
    <dbReference type="NCBI Taxonomy" id="1960125"/>
    <lineage>
        <taxon>Bacteria</taxon>
        <taxon>Pseudomonadati</taxon>
        <taxon>Pseudomonadota</taxon>
        <taxon>Gammaproteobacteria</taxon>
        <taxon>Oceanospirillales</taxon>
        <taxon>Endozoicomonadaceae</taxon>
        <taxon>Parendozoicomonas</taxon>
    </lineage>
</organism>
<dbReference type="EMBL" id="FWPT01000001">
    <property type="protein sequence ID" value="SMA35240.1"/>
    <property type="molecule type" value="Genomic_DNA"/>
</dbReference>
<keyword evidence="3" id="KW-1185">Reference proteome</keyword>
<gene>
    <name evidence="2" type="primary">lutC</name>
    <name evidence="2" type="ORF">EHSB41UT_00508</name>
</gene>
<dbReference type="OrthoDB" id="9794157at2"/>
<dbReference type="InterPro" id="IPR024185">
    <property type="entry name" value="FTHF_cligase-like_sf"/>
</dbReference>
<proteinExistence type="predicted"/>
<evidence type="ECO:0000259" key="1">
    <source>
        <dbReference type="Pfam" id="PF02589"/>
    </source>
</evidence>
<accession>A0A1X7AEQ3</accession>
<name>A0A1X7AEQ3_9GAMM</name>
<dbReference type="Proteomes" id="UP000196573">
    <property type="component" value="Unassembled WGS sequence"/>
</dbReference>
<dbReference type="Pfam" id="PF02589">
    <property type="entry name" value="LUD_dom"/>
    <property type="match status" value="1"/>
</dbReference>
<dbReference type="AlphaFoldDB" id="A0A1X7AEQ3"/>
<protein>
    <submittedName>
        <fullName evidence="2">Lactate utilization protein C</fullName>
    </submittedName>
</protein>
<dbReference type="InterPro" id="IPR037171">
    <property type="entry name" value="NagB/RpiA_transferase-like"/>
</dbReference>
<dbReference type="SUPFAM" id="SSF100950">
    <property type="entry name" value="NagB/RpiA/CoA transferase-like"/>
    <property type="match status" value="1"/>
</dbReference>